<proteinExistence type="predicted"/>
<feature type="compositionally biased region" description="Basic and acidic residues" evidence="1">
    <location>
        <begin position="455"/>
        <end position="474"/>
    </location>
</feature>
<reference evidence="2" key="1">
    <citation type="submission" date="2023-04" db="EMBL/GenBank/DDBJ databases">
        <title>Phytophthora fragariaefolia NBRC 109709.</title>
        <authorList>
            <person name="Ichikawa N."/>
            <person name="Sato H."/>
            <person name="Tonouchi N."/>
        </authorList>
    </citation>
    <scope>NUCLEOTIDE SEQUENCE</scope>
    <source>
        <strain evidence="2">NBRC 109709</strain>
    </source>
</reference>
<feature type="region of interest" description="Disordered" evidence="1">
    <location>
        <begin position="571"/>
        <end position="603"/>
    </location>
</feature>
<gene>
    <name evidence="2" type="ORF">Pfra01_001438700</name>
</gene>
<dbReference type="AlphaFoldDB" id="A0A9W6XQ87"/>
<evidence type="ECO:0000313" key="2">
    <source>
        <dbReference type="EMBL" id="GMF43064.1"/>
    </source>
</evidence>
<dbReference type="Proteomes" id="UP001165121">
    <property type="component" value="Unassembled WGS sequence"/>
</dbReference>
<keyword evidence="3" id="KW-1185">Reference proteome</keyword>
<protein>
    <submittedName>
        <fullName evidence="2">Unnamed protein product</fullName>
    </submittedName>
</protein>
<dbReference type="OrthoDB" id="124123at2759"/>
<comment type="caution">
    <text evidence="2">The sequence shown here is derived from an EMBL/GenBank/DDBJ whole genome shotgun (WGS) entry which is preliminary data.</text>
</comment>
<evidence type="ECO:0000313" key="3">
    <source>
        <dbReference type="Proteomes" id="UP001165121"/>
    </source>
</evidence>
<feature type="region of interest" description="Disordered" evidence="1">
    <location>
        <begin position="718"/>
        <end position="745"/>
    </location>
</feature>
<dbReference type="EMBL" id="BSXT01001509">
    <property type="protein sequence ID" value="GMF43064.1"/>
    <property type="molecule type" value="Genomic_DNA"/>
</dbReference>
<feature type="region of interest" description="Disordered" evidence="1">
    <location>
        <begin position="664"/>
        <end position="700"/>
    </location>
</feature>
<feature type="region of interest" description="Disordered" evidence="1">
    <location>
        <begin position="51"/>
        <end position="70"/>
    </location>
</feature>
<name>A0A9W6XQ87_9STRA</name>
<accession>A0A9W6XQ87</accession>
<feature type="compositionally biased region" description="Basic and acidic residues" evidence="1">
    <location>
        <begin position="51"/>
        <end position="65"/>
    </location>
</feature>
<feature type="region of interest" description="Disordered" evidence="1">
    <location>
        <begin position="443"/>
        <end position="479"/>
    </location>
</feature>
<sequence>MALEKIRRSSTTSTTLPGSLISRNEVSIPKLSTPRPSQILTRSLIEKIQEAKRLRQSEGPHDSHTDKRHNCRTQNPVAYTLSGMCRTAPIISTEVPLDPSGILMKVQGATATMTSIAISRNAPPIPHAKPIMPVIPLAPSMPPTVDMPDHVKPQELPTKLVKKTSSSVSEAIQVTNAVLLIQQTWRKKKYIFRSRRRNTDSWDEFNSKDTMQVALVVDKDPGNEVLTPLFSAVAMKSQKLQENDIYCLNDHCDTIGENLDGEKRFPGEIESNRTAHPWIDHELVFLEEGRCIGELQDSVRNGTFMNEDEVIWKRPQHVIQQVEAARIALLKKTRRKRTTSPLPENLADSELVDVPQPIVPELISPAFKPSQHVFPRYRGDYPKFTSRKRKMPRVTFLKRRSCNKVAAISTAKRSSRRRGLCLPAKQCHRKRSNAALTILINTETEDGATWESPEEEQHVGETESHPELRDRSEKQTTSTSAAIDLLQSLEEPSTIENAEPKTLSRSEAVKQFVVFSSFSDESRRIEHDRSRNDLISVGDLALARSLLYNRQHCQISSNLTEDSESLIPLTLPSSSPPPSNHNTEAWNAAEPKQPTEMTTGWSDCGSANEKDSCVCDNNVGADDVDAKTFSGIQPSARFKEDVEEAPEHHESLWSWDDLLPRREGHHDGGASLALSSATTTSAQAIDDSPEARSHPCSQRNADPLHALEVVKTAMTVTTAQNRSAHRDEQPPACNQRPPPRPSPNAVTIRPHLAEAQRLEFLRVLEDFKRCLSPPTVTGCDSDL</sequence>
<feature type="compositionally biased region" description="Low complexity" evidence="1">
    <location>
        <begin position="670"/>
        <end position="682"/>
    </location>
</feature>
<organism evidence="2 3">
    <name type="scientific">Phytophthora fragariaefolia</name>
    <dbReference type="NCBI Taxonomy" id="1490495"/>
    <lineage>
        <taxon>Eukaryota</taxon>
        <taxon>Sar</taxon>
        <taxon>Stramenopiles</taxon>
        <taxon>Oomycota</taxon>
        <taxon>Peronosporomycetes</taxon>
        <taxon>Peronosporales</taxon>
        <taxon>Peronosporaceae</taxon>
        <taxon>Phytophthora</taxon>
    </lineage>
</organism>
<evidence type="ECO:0000256" key="1">
    <source>
        <dbReference type="SAM" id="MobiDB-lite"/>
    </source>
</evidence>
<feature type="compositionally biased region" description="Acidic residues" evidence="1">
    <location>
        <begin position="443"/>
        <end position="454"/>
    </location>
</feature>